<dbReference type="EMBL" id="JNBR01001124">
    <property type="protein sequence ID" value="OQR88711.1"/>
    <property type="molecule type" value="Genomic_DNA"/>
</dbReference>
<reference evidence="4 5" key="1">
    <citation type="journal article" date="2014" name="Genome Biol. Evol.">
        <title>The secreted proteins of Achlya hypogyna and Thraustotheca clavata identify the ancestral oomycete secretome and reveal gene acquisitions by horizontal gene transfer.</title>
        <authorList>
            <person name="Misner I."/>
            <person name="Blouin N."/>
            <person name="Leonard G."/>
            <person name="Richards T.A."/>
            <person name="Lane C.E."/>
        </authorList>
    </citation>
    <scope>NUCLEOTIDE SEQUENCE [LARGE SCALE GENOMIC DNA]</scope>
    <source>
        <strain evidence="4 5">ATCC 48635</strain>
    </source>
</reference>
<dbReference type="OrthoDB" id="77891at2759"/>
<evidence type="ECO:0000313" key="4">
    <source>
        <dbReference type="EMBL" id="OQR88711.1"/>
    </source>
</evidence>
<organism evidence="4 5">
    <name type="scientific">Achlya hypogyna</name>
    <name type="common">Oomycete</name>
    <name type="synonym">Protoachlya hypogyna</name>
    <dbReference type="NCBI Taxonomy" id="1202772"/>
    <lineage>
        <taxon>Eukaryota</taxon>
        <taxon>Sar</taxon>
        <taxon>Stramenopiles</taxon>
        <taxon>Oomycota</taxon>
        <taxon>Saprolegniomycetes</taxon>
        <taxon>Saprolegniales</taxon>
        <taxon>Achlyaceae</taxon>
        <taxon>Achlya</taxon>
    </lineage>
</organism>
<dbReference type="PROSITE" id="PS51164">
    <property type="entry name" value="CBM1_2"/>
    <property type="match status" value="1"/>
</dbReference>
<dbReference type="GO" id="GO:0030248">
    <property type="term" value="F:cellulose binding"/>
    <property type="evidence" value="ECO:0007669"/>
    <property type="project" value="InterPro"/>
</dbReference>
<evidence type="ECO:0000256" key="1">
    <source>
        <dbReference type="ARBA" id="ARBA00022729"/>
    </source>
</evidence>
<keyword evidence="1" id="KW-0732">Signal</keyword>
<dbReference type="SUPFAM" id="SSF57180">
    <property type="entry name" value="Cellulose-binding domain"/>
    <property type="match status" value="1"/>
</dbReference>
<feature type="compositionally biased region" description="Low complexity" evidence="2">
    <location>
        <begin position="63"/>
        <end position="74"/>
    </location>
</feature>
<feature type="domain" description="CBM1" evidence="3">
    <location>
        <begin position="72"/>
        <end position="108"/>
    </location>
</feature>
<dbReference type="Pfam" id="PF00734">
    <property type="entry name" value="CBM_1"/>
    <property type="match status" value="1"/>
</dbReference>
<evidence type="ECO:0000259" key="3">
    <source>
        <dbReference type="PROSITE" id="PS51164"/>
    </source>
</evidence>
<dbReference type="GO" id="GO:0005975">
    <property type="term" value="P:carbohydrate metabolic process"/>
    <property type="evidence" value="ECO:0007669"/>
    <property type="project" value="InterPro"/>
</dbReference>
<accession>A0A1V9YSV8</accession>
<feature type="compositionally biased region" description="Low complexity" evidence="2">
    <location>
        <begin position="12"/>
        <end position="26"/>
    </location>
</feature>
<dbReference type="InterPro" id="IPR035971">
    <property type="entry name" value="CBD_sf"/>
</dbReference>
<feature type="non-terminal residue" evidence="4">
    <location>
        <position position="1"/>
    </location>
</feature>
<dbReference type="AlphaFoldDB" id="A0A1V9YSV8"/>
<gene>
    <name evidence="4" type="ORF">ACHHYP_06675</name>
</gene>
<evidence type="ECO:0000256" key="2">
    <source>
        <dbReference type="SAM" id="MobiDB-lite"/>
    </source>
</evidence>
<evidence type="ECO:0000313" key="5">
    <source>
        <dbReference type="Proteomes" id="UP000243579"/>
    </source>
</evidence>
<dbReference type="STRING" id="1202772.A0A1V9YSV8"/>
<proteinExistence type="predicted"/>
<comment type="caution">
    <text evidence="4">The sequence shown here is derived from an EMBL/GenBank/DDBJ whole genome shotgun (WGS) entry which is preliminary data.</text>
</comment>
<dbReference type="Proteomes" id="UP000243579">
    <property type="component" value="Unassembled WGS sequence"/>
</dbReference>
<dbReference type="GO" id="GO:0005576">
    <property type="term" value="C:extracellular region"/>
    <property type="evidence" value="ECO:0007669"/>
    <property type="project" value="InterPro"/>
</dbReference>
<name>A0A1V9YSV8_ACHHY</name>
<sequence>TDTPTRHPSPAPSSAIPSPAPSSKAPVTDKPSAKPTTKPKPTHKPTHAPKPSSKPSHKPTHAPKPSSKPASGTKKAWEQCGGKDYTGSTQCASGAVCVKQDEWYSQCVPKRLR</sequence>
<feature type="region of interest" description="Disordered" evidence="2">
    <location>
        <begin position="1"/>
        <end position="85"/>
    </location>
</feature>
<protein>
    <recommendedName>
        <fullName evidence="3">CBM1 domain-containing protein</fullName>
    </recommendedName>
</protein>
<dbReference type="SMART" id="SM00236">
    <property type="entry name" value="fCBD"/>
    <property type="match status" value="1"/>
</dbReference>
<keyword evidence="5" id="KW-1185">Reference proteome</keyword>
<dbReference type="InterPro" id="IPR000254">
    <property type="entry name" value="CBD"/>
</dbReference>